<dbReference type="Proteomes" id="UP001153636">
    <property type="component" value="Chromosome 1"/>
</dbReference>
<feature type="compositionally biased region" description="Polar residues" evidence="2">
    <location>
        <begin position="1323"/>
        <end position="1345"/>
    </location>
</feature>
<organism evidence="4 5">
    <name type="scientific">Psylliodes chrysocephalus</name>
    <dbReference type="NCBI Taxonomy" id="3402493"/>
    <lineage>
        <taxon>Eukaryota</taxon>
        <taxon>Metazoa</taxon>
        <taxon>Ecdysozoa</taxon>
        <taxon>Arthropoda</taxon>
        <taxon>Hexapoda</taxon>
        <taxon>Insecta</taxon>
        <taxon>Pterygota</taxon>
        <taxon>Neoptera</taxon>
        <taxon>Endopterygota</taxon>
        <taxon>Coleoptera</taxon>
        <taxon>Polyphaga</taxon>
        <taxon>Cucujiformia</taxon>
        <taxon>Chrysomeloidea</taxon>
        <taxon>Chrysomelidae</taxon>
        <taxon>Galerucinae</taxon>
        <taxon>Alticini</taxon>
        <taxon>Psylliodes</taxon>
    </lineage>
</organism>
<feature type="coiled-coil region" evidence="1">
    <location>
        <begin position="468"/>
        <end position="495"/>
    </location>
</feature>
<accession>A0A9P0CEM6</accession>
<feature type="domain" description="DUF8206" evidence="3">
    <location>
        <begin position="363"/>
        <end position="443"/>
    </location>
</feature>
<feature type="compositionally biased region" description="Low complexity" evidence="2">
    <location>
        <begin position="1049"/>
        <end position="1072"/>
    </location>
</feature>
<sequence>MSPKSSSSSSSTSSSSDSSSDVEEKLEKLVLKEETEINILLLGETGVGKSTFINSFANYLSIKYFEDAEKKGLVKLIPAVYKIRDKDNKEHEIKLGSQKDENECLKIGESATQNVKTYVFPIWKGRVKVRLIDTPGMGDTRGVEQDEKNCENIINYIKKLEKIHAVCFLCKPTNARKTVYFDYCVYQILSHLESDAAKNIFFLFTNTRGSNYGPGDTFLTLKAIIKNVEDSTGVKIPLEKNMYCFDNEGFKFLGACEKNVQFDQSTRTTYRESWVQSAKTCWNFVNHLQKNIEPYVPSKLLDVNFAKRTLFQFCKVLVEISGIMADTKLVMQRMDENKSKHMQTISELKKEITKITDVVVQQWSQPILVCTSIPSCAEVYKISGENKIHYKNVCHYCFDLDKNNIQLFIAGSPDITKCENIDNTDRKCKKCGCDFLLHMHIDYTTSLRENLLVDEDAAHNIAIKESLLNDSKEISRDIQRQIDRSKEEYDEIKNLCMNLSRYLKEHAIVVFSLSYKSYIEYLINQKQSSGTSSVTTSIDDLRKLKDEYEVAQRAFEEYLKSPLSSTENFNFEMEDEHFKHFFQLSQYGKKIENEYFQQKKLASIDVSVKEYIHENCYVKEHDKKRNHRTSGKNDHYNRDRPGGRSAHANIKPYDRHSNYQHPQTRGHPPGPYREYPSQPFPPNYNYTDSNHFQGHPSQSYGQHPFQSYRHPPPLLGQHPPPLLGQHPPPFGGYPQEASGNYGYNPNYMQPYAGHQQGTYQQGQQDTNSNDYIRTNYRDRRNDDNKNNRGGKKNDGNRTEEDNSDSDDSQHSSGSKKNDDNRKKGRNRRNNNQSKVDNKRNNDKRSNSRGRNYSDRNKEDNRDSDDSQHSSVSRKNDGNQNKDNNRRNDENQSIYTKRNAGNRGNYRGRRNYGARNKDDNRDSDDSQHSSVSRNNDGNRRNYDNQSNDNKRNDGNRGHFRPHTGRRNYGDRNKNDYRSGESRNSSVDRRDDVNRNKDDNRDSDDSQHSSVSKSDGNRRNNDNRGNYRGRYRGNYRGRGNYGDRNKENNKDNNSQNSFVFVGNRNDGNRGNFRGPYRGRGNHGDRNKEDNKDNGSQNSFVFLDSKNYGNQANSRGAYRGRRNDGDQSNPNGITFDSSGKKITSNQSNSGGITNVGNQSKLSGIRNDVTQSSLGGIRNNTSQSNPSGITSNLTSIRTASNQSNLSGIPSNLTSIRTASNQSNLSGIRNDVNRSSFGGIRNHTIQSNPSGIRTASNQSNPSGIRNDVNRSSFGRTQSNPSGITSIRTPSTPSNSGSIRNYTNQGVHQGLTTYSNSSNTVTTRQVANPTNFGSVRSSNYSASTHSGNPTTFAHKKKSDNDSCNLM</sequence>
<feature type="compositionally biased region" description="Basic and acidic residues" evidence="2">
    <location>
        <begin position="1079"/>
        <end position="1090"/>
    </location>
</feature>
<feature type="compositionally biased region" description="Basic and acidic residues" evidence="2">
    <location>
        <begin position="966"/>
        <end position="1005"/>
    </location>
</feature>
<feature type="compositionally biased region" description="Polar residues" evidence="2">
    <location>
        <begin position="684"/>
        <end position="705"/>
    </location>
</feature>
<feature type="compositionally biased region" description="Basic and acidic residues" evidence="2">
    <location>
        <begin position="835"/>
        <end position="867"/>
    </location>
</feature>
<feature type="compositionally biased region" description="Polar residues" evidence="2">
    <location>
        <begin position="737"/>
        <end position="747"/>
    </location>
</feature>
<feature type="compositionally biased region" description="Basic and acidic residues" evidence="2">
    <location>
        <begin position="775"/>
        <end position="800"/>
    </location>
</feature>
<dbReference type="EMBL" id="OV651813">
    <property type="protein sequence ID" value="CAH1098668.1"/>
    <property type="molecule type" value="Genomic_DNA"/>
</dbReference>
<protein>
    <recommendedName>
        <fullName evidence="3">DUF8206 domain-containing protein</fullName>
    </recommendedName>
</protein>
<feature type="compositionally biased region" description="Basic and acidic residues" evidence="2">
    <location>
        <begin position="1039"/>
        <end position="1048"/>
    </location>
</feature>
<reference evidence="4" key="1">
    <citation type="submission" date="2022-01" db="EMBL/GenBank/DDBJ databases">
        <authorList>
            <person name="King R."/>
        </authorList>
    </citation>
    <scope>NUCLEOTIDE SEQUENCE</scope>
</reference>
<feature type="compositionally biased region" description="Low complexity" evidence="2">
    <location>
        <begin position="753"/>
        <end position="764"/>
    </location>
</feature>
<gene>
    <name evidence="4" type="ORF">PSYICH_LOCUS1091</name>
</gene>
<feature type="compositionally biased region" description="Pro residues" evidence="2">
    <location>
        <begin position="710"/>
        <end position="731"/>
    </location>
</feature>
<evidence type="ECO:0000256" key="2">
    <source>
        <dbReference type="SAM" id="MobiDB-lite"/>
    </source>
</evidence>
<dbReference type="InterPro" id="IPR025662">
    <property type="entry name" value="Sigma_54_int_dom_ATP-bd_1"/>
</dbReference>
<dbReference type="CDD" id="cd00882">
    <property type="entry name" value="Ras_like_GTPase"/>
    <property type="match status" value="1"/>
</dbReference>
<feature type="region of interest" description="Disordered" evidence="2">
    <location>
        <begin position="1"/>
        <end position="21"/>
    </location>
</feature>
<keyword evidence="1" id="KW-0175">Coiled coil</keyword>
<dbReference type="Pfam" id="PF26633">
    <property type="entry name" value="DUF8206"/>
    <property type="match status" value="1"/>
</dbReference>
<feature type="compositionally biased region" description="Basic and acidic residues" evidence="2">
    <location>
        <begin position="914"/>
        <end position="926"/>
    </location>
</feature>
<dbReference type="PANTHER" id="PTHR32046">
    <property type="entry name" value="G DOMAIN-CONTAINING PROTEIN"/>
    <property type="match status" value="1"/>
</dbReference>
<evidence type="ECO:0000256" key="1">
    <source>
        <dbReference type="SAM" id="Coils"/>
    </source>
</evidence>
<dbReference type="InterPro" id="IPR058519">
    <property type="entry name" value="DUF8206"/>
</dbReference>
<keyword evidence="5" id="KW-1185">Reference proteome</keyword>
<proteinExistence type="predicted"/>
<dbReference type="SUPFAM" id="SSF52540">
    <property type="entry name" value="P-loop containing nucleoside triphosphate hydrolases"/>
    <property type="match status" value="1"/>
</dbReference>
<name>A0A9P0CEM6_9CUCU</name>
<feature type="region of interest" description="Disordered" evidence="2">
    <location>
        <begin position="1323"/>
        <end position="1360"/>
    </location>
</feature>
<dbReference type="PROSITE" id="PS00675">
    <property type="entry name" value="SIGMA54_INTERACT_1"/>
    <property type="match status" value="1"/>
</dbReference>
<feature type="compositionally biased region" description="Low complexity" evidence="2">
    <location>
        <begin position="1"/>
        <end position="19"/>
    </location>
</feature>
<feature type="compositionally biased region" description="Basic and acidic residues" evidence="2">
    <location>
        <begin position="631"/>
        <end position="642"/>
    </location>
</feature>
<dbReference type="OrthoDB" id="2386367at2759"/>
<dbReference type="PANTHER" id="PTHR32046:SF11">
    <property type="entry name" value="IMMUNE-ASSOCIATED NUCLEOTIDE-BINDING PROTEIN 10-LIKE"/>
    <property type="match status" value="1"/>
</dbReference>
<feature type="compositionally biased region" description="Polar residues" evidence="2">
    <location>
        <begin position="1238"/>
        <end position="1297"/>
    </location>
</feature>
<evidence type="ECO:0000313" key="4">
    <source>
        <dbReference type="EMBL" id="CAH1098668.1"/>
    </source>
</evidence>
<evidence type="ECO:0000313" key="5">
    <source>
        <dbReference type="Proteomes" id="UP001153636"/>
    </source>
</evidence>
<feature type="compositionally biased region" description="Polar residues" evidence="2">
    <location>
        <begin position="1123"/>
        <end position="1189"/>
    </location>
</feature>
<feature type="compositionally biased region" description="Basic and acidic residues" evidence="2">
    <location>
        <begin position="935"/>
        <end position="955"/>
    </location>
</feature>
<feature type="region of interest" description="Disordered" evidence="2">
    <location>
        <begin position="1234"/>
        <end position="1297"/>
    </location>
</feature>
<feature type="region of interest" description="Disordered" evidence="2">
    <location>
        <begin position="622"/>
        <end position="1189"/>
    </location>
</feature>
<feature type="compositionally biased region" description="Polar residues" evidence="2">
    <location>
        <begin position="868"/>
        <end position="881"/>
    </location>
</feature>
<evidence type="ECO:0000259" key="3">
    <source>
        <dbReference type="Pfam" id="PF26633"/>
    </source>
</evidence>
<dbReference type="Gene3D" id="3.40.50.300">
    <property type="entry name" value="P-loop containing nucleotide triphosphate hydrolases"/>
    <property type="match status" value="1"/>
</dbReference>
<dbReference type="InterPro" id="IPR027417">
    <property type="entry name" value="P-loop_NTPase"/>
</dbReference>